<dbReference type="EMBL" id="LR901907">
    <property type="protein sequence ID" value="CAD7249609.1"/>
    <property type="molecule type" value="Genomic_DNA"/>
</dbReference>
<dbReference type="AlphaFoldDB" id="A0A7R9FNS9"/>
<feature type="compositionally biased region" description="Low complexity" evidence="1">
    <location>
        <begin position="722"/>
        <end position="731"/>
    </location>
</feature>
<proteinExistence type="predicted"/>
<feature type="region of interest" description="Disordered" evidence="1">
    <location>
        <begin position="630"/>
        <end position="995"/>
    </location>
</feature>
<evidence type="ECO:0000313" key="2">
    <source>
        <dbReference type="EMBL" id="CAD7249609.1"/>
    </source>
</evidence>
<feature type="region of interest" description="Disordered" evidence="1">
    <location>
        <begin position="594"/>
        <end position="615"/>
    </location>
</feature>
<keyword evidence="3" id="KW-1185">Reference proteome</keyword>
<evidence type="ECO:0000256" key="1">
    <source>
        <dbReference type="SAM" id="MobiDB-lite"/>
    </source>
</evidence>
<feature type="compositionally biased region" description="Low complexity" evidence="1">
    <location>
        <begin position="826"/>
        <end position="845"/>
    </location>
</feature>
<evidence type="ECO:0000313" key="3">
    <source>
        <dbReference type="Proteomes" id="UP000677054"/>
    </source>
</evidence>
<organism evidence="2">
    <name type="scientific">Darwinula stevensoni</name>
    <dbReference type="NCBI Taxonomy" id="69355"/>
    <lineage>
        <taxon>Eukaryota</taxon>
        <taxon>Metazoa</taxon>
        <taxon>Ecdysozoa</taxon>
        <taxon>Arthropoda</taxon>
        <taxon>Crustacea</taxon>
        <taxon>Oligostraca</taxon>
        <taxon>Ostracoda</taxon>
        <taxon>Podocopa</taxon>
        <taxon>Podocopida</taxon>
        <taxon>Darwinulocopina</taxon>
        <taxon>Darwinuloidea</taxon>
        <taxon>Darwinulidae</taxon>
        <taxon>Darwinula</taxon>
    </lineage>
</organism>
<feature type="region of interest" description="Disordered" evidence="1">
    <location>
        <begin position="163"/>
        <end position="185"/>
    </location>
</feature>
<protein>
    <submittedName>
        <fullName evidence="2">Uncharacterized protein</fullName>
    </submittedName>
</protein>
<feature type="region of interest" description="Disordered" evidence="1">
    <location>
        <begin position="224"/>
        <end position="253"/>
    </location>
</feature>
<feature type="compositionally biased region" description="Basic and acidic residues" evidence="1">
    <location>
        <begin position="925"/>
        <end position="942"/>
    </location>
</feature>
<sequence length="995" mass="105591">MGGGSGMVVGDQCGMLIKQWEARCRLAPTVWHLHGAPVTPFVCCLGEMLDRTPNRPASPSGSSVGLGAVEAESFRSRLHLEFLYVPCFSSGDVICECRVRVSRDVVVVLGLPKVHPPGRGVLATEAHDDDDDDDDFDGTLPVWNVTHDFVCHKLYDVEGMTMEEKDRPTVGDQSDNDRNGAGFSCEAGTREDVHAKSELEQFLAQESAARDISQPLPDILPQSEEEATPLSKLSPLAPEFYPSHPHASNPADTEAIEKSPLGSMEQEIEALSLRETADPFGMQLANPPPKDVVQYPTPDLMQVQTPYTNPFLVPENNDQVPENNEQFPTHITPTEDQHDLKSESQEHFLEKEAQEHDLVRDALQHDLEKDVNEHDLEREDQEHDVKREVQELIPDIYLAPSEEQQPQTEEECCSPIHKYEAGSSDLLFLGDPGKAKEPDNLHSLREVQSEAQFKPCVYREQELHRSPEVENLNNMPETASMNQNAPAVPQELHLHHANDVEDLSQVSPLTPVSESIDITKSDTKVTKESEEVEVLAAPCDSKAMDLEDIQLLGAATADLLESNKMNISISSGSELGPASPQEQISDTNLIPMEITSEVISSPEPPSPKPVVEPEVSKLDIESVAAVATVAAAAVAEASPAPKKSPTQVSPSKAGPKKQAGAKPAEKKPPSPTKTQAKPAATQPTKTDRTAKPAAMKPAPKTTTAPRPAATQKPTEPAKRPASRPTTSTTAPKPKPNPVASTARKVHTGISNSLRPTGAPASTAAPSTAAKPTTTRASTSPGAKARAPLRLAGTRPPATATHTKPSMASTTARPATSNNVAAKPSRPATAGTTATAGATKRPTARTSTMTTARHPTSKPASAVTRARPATATATTTATGATSKPAATKPSTAKEPSKPQASRKPAAPSKVSPIKSPRAATGASKPKAGEAKKISKTPESKSPGKDGTQVSEGAPATDCALVDFGAPDKDDVSVVEGAPTVGAPSLESNPQLVNGDV</sequence>
<dbReference type="Proteomes" id="UP000677054">
    <property type="component" value="Unassembled WGS sequence"/>
</dbReference>
<reference evidence="2" key="1">
    <citation type="submission" date="2020-11" db="EMBL/GenBank/DDBJ databases">
        <authorList>
            <person name="Tran Van P."/>
        </authorList>
    </citation>
    <scope>NUCLEOTIDE SEQUENCE</scope>
</reference>
<name>A0A7R9FNS9_9CRUS</name>
<accession>A0A7R9FNS9</accession>
<feature type="compositionally biased region" description="Low complexity" evidence="1">
    <location>
        <begin position="858"/>
        <end position="888"/>
    </location>
</feature>
<feature type="compositionally biased region" description="Polar residues" evidence="1">
    <location>
        <begin position="984"/>
        <end position="995"/>
    </location>
</feature>
<dbReference type="EMBL" id="CAJPEV010002390">
    <property type="protein sequence ID" value="CAG0896739.1"/>
    <property type="molecule type" value="Genomic_DNA"/>
</dbReference>
<feature type="compositionally biased region" description="Polar residues" evidence="1">
    <location>
        <begin position="799"/>
        <end position="819"/>
    </location>
</feature>
<feature type="compositionally biased region" description="Low complexity" evidence="1">
    <location>
        <begin position="691"/>
        <end position="714"/>
    </location>
</feature>
<gene>
    <name evidence="2" type="ORF">DSTB1V02_LOCUS9398</name>
</gene>
<feature type="compositionally biased region" description="Low complexity" evidence="1">
    <location>
        <begin position="755"/>
        <end position="780"/>
    </location>
</feature>
<feature type="compositionally biased region" description="Low complexity" evidence="1">
    <location>
        <begin position="630"/>
        <end position="662"/>
    </location>
</feature>